<dbReference type="SMART" id="SM00268">
    <property type="entry name" value="ACTIN"/>
    <property type="match status" value="1"/>
</dbReference>
<sequence length="747" mass="80137">MPHQPKQVLRAAPPADPTRELPVCYTSFHPPSFINAKNVSSSYLKTEAQTWMARSGRPKHAKRKREGSAEGSEEEEELDASYRLVVHMGAEFLRVGRATDLFPTTVPSVLARRMQEAPVPEQHTDESCEVKIESLRNELRSIMRQYKLRPVSNGQQSVHSYNASVEPERVLEHNDVYHQGWVPNAPSGDAEVDGKHKTVLVGDEALRLACLSPKDAAADRHGWQLFYPWRRGMLDIARYTSTYGASAAVQALLGDLQTIVTYALSAPLREDGSESVASAGLGIPQQDFGRYSVLLLVPDSCSKSDLRALGSMLLMQMGFAALNVQTEGLCAIFGAGLSAACIVDLGATSIGISCVEEGLVLPETRVSLAYGGQDMSAFFGQVLAHAQFPYRAMNIHARLADAALLDTLKKQLVTLQPSQVGLNLTDFMVRLPATQTVKYALRYYDEPIVAGLMLFHPDVIAFYAETPPRRAANAASALPAVADEQEGAASLLASNASLGGDEAQELSAHAPSDIGASLAMLACVERSLPEQALAALSTLRTQSAQATQAAEVEEGTPEAGQPSPAPLAKQPAPPPAAAFSTLAQKCTAAATLAAQSGVDVVSASSRTPLDRAVFHSLLASTGTLDGQVQGAGADERLRRLANNIMCIGGTARVPGLGEALEARVSMRLVEHYTPTDPARTASVAVPPDFAAPQATVIPPPRNMEPEFLAWKGLAVLAHLDALQELWILRADWDKFGYRALKEKSLFL</sequence>
<evidence type="ECO:0000313" key="3">
    <source>
        <dbReference type="EMBL" id="PKI84139.1"/>
    </source>
</evidence>
<dbReference type="GeneID" id="80901805"/>
<dbReference type="CDD" id="cd10206">
    <property type="entry name" value="ASKHA_NBD_Arp8-like"/>
    <property type="match status" value="1"/>
</dbReference>
<organism evidence="3 4">
    <name type="scientific">Malassezia vespertilionis</name>
    <dbReference type="NCBI Taxonomy" id="2020962"/>
    <lineage>
        <taxon>Eukaryota</taxon>
        <taxon>Fungi</taxon>
        <taxon>Dikarya</taxon>
        <taxon>Basidiomycota</taxon>
        <taxon>Ustilaginomycotina</taxon>
        <taxon>Malasseziomycetes</taxon>
        <taxon>Malasseziales</taxon>
        <taxon>Malasseziaceae</taxon>
        <taxon>Malassezia</taxon>
    </lineage>
</organism>
<reference evidence="3 4" key="1">
    <citation type="submission" date="2017-10" db="EMBL/GenBank/DDBJ databases">
        <title>A novel species of cold-tolerant Malassezia isolated from bats.</title>
        <authorList>
            <person name="Lorch J.M."/>
            <person name="Palmer J.M."/>
            <person name="Vanderwolf K.J."/>
            <person name="Schmidt K.Z."/>
            <person name="Verant M.L."/>
            <person name="Weller T.J."/>
            <person name="Blehert D.S."/>
        </authorList>
    </citation>
    <scope>NUCLEOTIDE SEQUENCE [LARGE SCALE GENOMIC DNA]</scope>
    <source>
        <strain evidence="3 4">NWHC:44797-103</strain>
    </source>
</reference>
<name>A0A2N1JC66_9BASI</name>
<evidence type="ECO:0000313" key="4">
    <source>
        <dbReference type="Proteomes" id="UP000232875"/>
    </source>
</evidence>
<protein>
    <submittedName>
        <fullName evidence="3">Arp8p</fullName>
    </submittedName>
</protein>
<dbReference type="STRING" id="2020962.A0A2N1JC66"/>
<accession>A0A2N1JC66</accession>
<dbReference type="InterPro" id="IPR043129">
    <property type="entry name" value="ATPase_NBD"/>
</dbReference>
<dbReference type="EMBL" id="KZ454990">
    <property type="protein sequence ID" value="PKI84139.1"/>
    <property type="molecule type" value="Genomic_DNA"/>
</dbReference>
<proteinExistence type="inferred from homology"/>
<dbReference type="Gene3D" id="3.90.640.10">
    <property type="entry name" value="Actin, Chain A, domain 4"/>
    <property type="match status" value="1"/>
</dbReference>
<gene>
    <name evidence="3" type="primary">ARP8</name>
    <name evidence="3" type="ORF">MVES_002165</name>
</gene>
<keyword evidence="4" id="KW-1185">Reference proteome</keyword>
<evidence type="ECO:0000256" key="1">
    <source>
        <dbReference type="RuleBase" id="RU000487"/>
    </source>
</evidence>
<dbReference type="PANTHER" id="PTHR11937">
    <property type="entry name" value="ACTIN"/>
    <property type="match status" value="1"/>
</dbReference>
<dbReference type="Gene3D" id="3.30.420.40">
    <property type="match status" value="2"/>
</dbReference>
<evidence type="ECO:0000256" key="2">
    <source>
        <dbReference type="SAM" id="MobiDB-lite"/>
    </source>
</evidence>
<dbReference type="Pfam" id="PF00022">
    <property type="entry name" value="Actin"/>
    <property type="match status" value="2"/>
</dbReference>
<comment type="similarity">
    <text evidence="1">Belongs to the actin family.</text>
</comment>
<feature type="region of interest" description="Disordered" evidence="2">
    <location>
        <begin position="545"/>
        <end position="576"/>
    </location>
</feature>
<feature type="compositionally biased region" description="Basic residues" evidence="2">
    <location>
        <begin position="56"/>
        <end position="65"/>
    </location>
</feature>
<dbReference type="InterPro" id="IPR004000">
    <property type="entry name" value="Actin"/>
</dbReference>
<dbReference type="RefSeq" id="XP_056063104.1">
    <property type="nucleotide sequence ID" value="XM_056207129.1"/>
</dbReference>
<dbReference type="SUPFAM" id="SSF53067">
    <property type="entry name" value="Actin-like ATPase domain"/>
    <property type="match status" value="1"/>
</dbReference>
<dbReference type="AlphaFoldDB" id="A0A2N1JC66"/>
<feature type="region of interest" description="Disordered" evidence="2">
    <location>
        <begin position="49"/>
        <end position="78"/>
    </location>
</feature>
<dbReference type="OrthoDB" id="5572108at2759"/>
<dbReference type="Proteomes" id="UP000232875">
    <property type="component" value="Unassembled WGS sequence"/>
</dbReference>